<evidence type="ECO:0000259" key="8">
    <source>
        <dbReference type="Pfam" id="PF04239"/>
    </source>
</evidence>
<evidence type="ECO:0000256" key="5">
    <source>
        <dbReference type="ARBA" id="ARBA00022989"/>
    </source>
</evidence>
<dbReference type="RefSeq" id="WP_173730629.1">
    <property type="nucleotide sequence ID" value="NZ_JABTTE010000006.1"/>
</dbReference>
<comment type="similarity">
    <text evidence="2">Belongs to the UPF0702 family.</text>
</comment>
<keyword evidence="4 7" id="KW-0812">Transmembrane</keyword>
<keyword evidence="11" id="KW-1185">Reference proteome</keyword>
<name>A0A8J8GCQ9_9BACI</name>
<accession>A0A8J8GCQ9</accession>
<protein>
    <submittedName>
        <fullName evidence="10">DUF421 domain-containing protein</fullName>
    </submittedName>
</protein>
<dbReference type="Pfam" id="PF20730">
    <property type="entry name" value="YetF_N"/>
    <property type="match status" value="1"/>
</dbReference>
<evidence type="ECO:0000259" key="9">
    <source>
        <dbReference type="Pfam" id="PF20730"/>
    </source>
</evidence>
<dbReference type="AlphaFoldDB" id="A0A8J8GCQ9"/>
<dbReference type="PANTHER" id="PTHR34582:SF5">
    <property type="entry name" value="UPF0702 TRANSMEMBRANE PROTEIN YETF"/>
    <property type="match status" value="1"/>
</dbReference>
<gene>
    <name evidence="10" type="ORF">HR057_06535</name>
</gene>
<feature type="domain" description="YetF-like N-terminal transmembrane" evidence="9">
    <location>
        <begin position="3"/>
        <end position="78"/>
    </location>
</feature>
<dbReference type="GO" id="GO:0005886">
    <property type="term" value="C:plasma membrane"/>
    <property type="evidence" value="ECO:0007669"/>
    <property type="project" value="UniProtKB-SubCell"/>
</dbReference>
<feature type="transmembrane region" description="Helical" evidence="7">
    <location>
        <begin position="32"/>
        <end position="52"/>
    </location>
</feature>
<keyword evidence="6 7" id="KW-0472">Membrane</keyword>
<evidence type="ECO:0000256" key="2">
    <source>
        <dbReference type="ARBA" id="ARBA00006448"/>
    </source>
</evidence>
<dbReference type="Proteomes" id="UP000625804">
    <property type="component" value="Unassembled WGS sequence"/>
</dbReference>
<dbReference type="PANTHER" id="PTHR34582">
    <property type="entry name" value="UPF0702 TRANSMEMBRANE PROTEIN YCAP"/>
    <property type="match status" value="1"/>
</dbReference>
<dbReference type="EMBL" id="JABTTE010000006">
    <property type="protein sequence ID" value="NSL51424.1"/>
    <property type="molecule type" value="Genomic_DNA"/>
</dbReference>
<reference evidence="10" key="1">
    <citation type="submission" date="2020-06" db="EMBL/GenBank/DDBJ databases">
        <title>A novel thermopfilic bacterium from Erzurum, Turkey.</title>
        <authorList>
            <person name="Adiguzel A."/>
            <person name="Ay H."/>
            <person name="Baltaci M.O."/>
        </authorList>
    </citation>
    <scope>NUCLEOTIDE SEQUENCE</scope>
    <source>
        <strain evidence="10">P2</strain>
    </source>
</reference>
<dbReference type="InterPro" id="IPR007353">
    <property type="entry name" value="DUF421"/>
</dbReference>
<evidence type="ECO:0000256" key="6">
    <source>
        <dbReference type="ARBA" id="ARBA00023136"/>
    </source>
</evidence>
<evidence type="ECO:0000256" key="1">
    <source>
        <dbReference type="ARBA" id="ARBA00004651"/>
    </source>
</evidence>
<feature type="domain" description="YetF C-terminal" evidence="8">
    <location>
        <begin position="80"/>
        <end position="214"/>
    </location>
</feature>
<dbReference type="Gene3D" id="3.30.240.20">
    <property type="entry name" value="bsu07140 like domains"/>
    <property type="match status" value="2"/>
</dbReference>
<dbReference type="InterPro" id="IPR048454">
    <property type="entry name" value="YetF_N"/>
</dbReference>
<feature type="transmembrane region" description="Helical" evidence="7">
    <location>
        <begin position="6"/>
        <end position="25"/>
    </location>
</feature>
<keyword evidence="5 7" id="KW-1133">Transmembrane helix</keyword>
<dbReference type="Pfam" id="PF04239">
    <property type="entry name" value="DUF421"/>
    <property type="match status" value="1"/>
</dbReference>
<evidence type="ECO:0000313" key="11">
    <source>
        <dbReference type="Proteomes" id="UP000625804"/>
    </source>
</evidence>
<evidence type="ECO:0000256" key="3">
    <source>
        <dbReference type="ARBA" id="ARBA00022475"/>
    </source>
</evidence>
<evidence type="ECO:0000256" key="4">
    <source>
        <dbReference type="ARBA" id="ARBA00022692"/>
    </source>
</evidence>
<proteinExistence type="inferred from homology"/>
<evidence type="ECO:0000256" key="7">
    <source>
        <dbReference type="SAM" id="Phobius"/>
    </source>
</evidence>
<dbReference type="InterPro" id="IPR023090">
    <property type="entry name" value="UPF0702_alpha/beta_dom_sf"/>
</dbReference>
<keyword evidence="3" id="KW-1003">Cell membrane</keyword>
<comment type="caution">
    <text evidence="10">The sequence shown here is derived from an EMBL/GenBank/DDBJ whole genome shotgun (WGS) entry which is preliminary data.</text>
</comment>
<feature type="transmembrane region" description="Helical" evidence="7">
    <location>
        <begin position="58"/>
        <end position="78"/>
    </location>
</feature>
<organism evidence="10 11">
    <name type="scientific">Calidifontibacillus erzurumensis</name>
    <dbReference type="NCBI Taxonomy" id="2741433"/>
    <lineage>
        <taxon>Bacteria</taxon>
        <taxon>Bacillati</taxon>
        <taxon>Bacillota</taxon>
        <taxon>Bacilli</taxon>
        <taxon>Bacillales</taxon>
        <taxon>Bacillaceae</taxon>
        <taxon>Calidifontibacillus/Schinkia group</taxon>
        <taxon>Calidifontibacillus</taxon>
    </lineage>
</organism>
<comment type="subcellular location">
    <subcellularLocation>
        <location evidence="1">Cell membrane</location>
        <topology evidence="1">Multi-pass membrane protein</topology>
    </subcellularLocation>
</comment>
<evidence type="ECO:0000313" key="10">
    <source>
        <dbReference type="EMBL" id="NSL51424.1"/>
    </source>
</evidence>
<sequence length="224" mass="25553">MGYLYTGIELVIGFIALFVLTKMLGKTQITQITTFDFISALVLGELVGNALYDDKTHFGKILFSIFLWGMLIYIIEFITQKFKSTRKLLEGEPTIIIRKGKIDRQAMKKSKLDINQLQHLLRAKDVFSIQDVEYAILETDGKVSVLKKSDAASLTRKDMKLPPEETSIPITIIIDGELLKDNLKQTGHNSQWLEKQLHAHGISKIKDVLYAEYKEGEPLYVQKF</sequence>